<dbReference type="RefSeq" id="WP_137910400.1">
    <property type="nucleotide sequence ID" value="NZ_CADEUY010000002.1"/>
</dbReference>
<feature type="region of interest" description="Disordered" evidence="1">
    <location>
        <begin position="84"/>
        <end position="103"/>
    </location>
</feature>
<organism evidence="2 3">
    <name type="scientific">Burkholderia contaminans</name>
    <dbReference type="NCBI Taxonomy" id="488447"/>
    <lineage>
        <taxon>Bacteria</taxon>
        <taxon>Pseudomonadati</taxon>
        <taxon>Pseudomonadota</taxon>
        <taxon>Betaproteobacteria</taxon>
        <taxon>Burkholderiales</taxon>
        <taxon>Burkholderiaceae</taxon>
        <taxon>Burkholderia</taxon>
        <taxon>Burkholderia cepacia complex</taxon>
    </lineage>
</organism>
<accession>A0AAP4RA51</accession>
<proteinExistence type="predicted"/>
<dbReference type="EMBL" id="JAUJQS010000051">
    <property type="protein sequence ID" value="MDN7570334.1"/>
    <property type="molecule type" value="Genomic_DNA"/>
</dbReference>
<name>A0AAP4RA51_9BURK</name>
<protein>
    <submittedName>
        <fullName evidence="2">Uncharacterized protein</fullName>
    </submittedName>
</protein>
<reference evidence="2" key="1">
    <citation type="submission" date="2023-07" db="EMBL/GenBank/DDBJ databases">
        <title>A collection of bacterial strains from the Burkholderia cepacia Research Laboratory and Repository.</title>
        <authorList>
            <person name="Lipuma J."/>
            <person name="Spilker T."/>
            <person name="Caverly L."/>
        </authorList>
    </citation>
    <scope>NUCLEOTIDE SEQUENCE</scope>
    <source>
        <strain evidence="2">AU44979</strain>
    </source>
</reference>
<comment type="caution">
    <text evidence="2">The sequence shown here is derived from an EMBL/GenBank/DDBJ whole genome shotgun (WGS) entry which is preliminary data.</text>
</comment>
<dbReference type="Proteomes" id="UP001172109">
    <property type="component" value="Unassembled WGS sequence"/>
</dbReference>
<sequence>MFSFIPPDPASTWTASAERIVPLFHWAAAHVLTRPLKFLRKNCQTVAPTRTPHVGRASLQTHPSINAHQTLGVIRDRSQTTFIPQSDLIGKPKSGFTAQRYEH</sequence>
<evidence type="ECO:0000313" key="3">
    <source>
        <dbReference type="Proteomes" id="UP001172109"/>
    </source>
</evidence>
<evidence type="ECO:0000256" key="1">
    <source>
        <dbReference type="SAM" id="MobiDB-lite"/>
    </source>
</evidence>
<dbReference type="AlphaFoldDB" id="A0AAP4RA51"/>
<evidence type="ECO:0000313" key="2">
    <source>
        <dbReference type="EMBL" id="MDN7570334.1"/>
    </source>
</evidence>
<gene>
    <name evidence="2" type="ORF">QZM56_38260</name>
</gene>